<evidence type="ECO:0000256" key="11">
    <source>
        <dbReference type="RuleBase" id="RU000688"/>
    </source>
</evidence>
<dbReference type="OrthoDB" id="6145535at2759"/>
<evidence type="ECO:0000313" key="14">
    <source>
        <dbReference type="Proteomes" id="UP000515156"/>
    </source>
</evidence>
<proteinExistence type="inferred from homology"/>
<keyword evidence="7 11" id="KW-0297">G-protein coupled receptor</keyword>
<accession>A0A6P7XLQ3</accession>
<feature type="domain" description="G-protein coupled receptors family 1 profile" evidence="13">
    <location>
        <begin position="41"/>
        <end position="289"/>
    </location>
</feature>
<comment type="similarity">
    <text evidence="11">Belongs to the G-protein coupled receptor 1 family.</text>
</comment>
<keyword evidence="8 12" id="KW-0472">Membrane</keyword>
<feature type="transmembrane region" description="Helical" evidence="12">
    <location>
        <begin position="238"/>
        <end position="260"/>
    </location>
</feature>
<keyword evidence="14" id="KW-1185">Reference proteome</keyword>
<keyword evidence="9 11" id="KW-0675">Receptor</keyword>
<gene>
    <name evidence="15" type="primary">LOC115465003</name>
</gene>
<dbReference type="InterPro" id="IPR000276">
    <property type="entry name" value="GPCR_Rhodpsn"/>
</dbReference>
<dbReference type="SUPFAM" id="SSF81321">
    <property type="entry name" value="Family A G protein-coupled receptor-like"/>
    <property type="match status" value="1"/>
</dbReference>
<evidence type="ECO:0000256" key="4">
    <source>
        <dbReference type="ARBA" id="ARBA00022692"/>
    </source>
</evidence>
<evidence type="ECO:0000256" key="5">
    <source>
        <dbReference type="ARBA" id="ARBA00022725"/>
    </source>
</evidence>
<dbReference type="Proteomes" id="UP000515156">
    <property type="component" value="Chromosome 3"/>
</dbReference>
<evidence type="ECO:0000259" key="13">
    <source>
        <dbReference type="PROSITE" id="PS50262"/>
    </source>
</evidence>
<evidence type="ECO:0000313" key="15">
    <source>
        <dbReference type="RefSeq" id="XP_030051259.1"/>
    </source>
</evidence>
<evidence type="ECO:0000256" key="6">
    <source>
        <dbReference type="ARBA" id="ARBA00022989"/>
    </source>
</evidence>
<feature type="transmembrane region" description="Helical" evidence="12">
    <location>
        <begin position="204"/>
        <end position="226"/>
    </location>
</feature>
<dbReference type="PROSITE" id="PS50262">
    <property type="entry name" value="G_PROTEIN_RECEP_F1_2"/>
    <property type="match status" value="1"/>
</dbReference>
<evidence type="ECO:0000256" key="3">
    <source>
        <dbReference type="ARBA" id="ARBA00022606"/>
    </source>
</evidence>
<dbReference type="Pfam" id="PF13853">
    <property type="entry name" value="7tm_4"/>
    <property type="match status" value="1"/>
</dbReference>
<reference evidence="15" key="1">
    <citation type="submission" date="2025-08" db="UniProtKB">
        <authorList>
            <consortium name="RefSeq"/>
        </authorList>
    </citation>
    <scope>IDENTIFICATION</scope>
</reference>
<feature type="transmembrane region" description="Helical" evidence="12">
    <location>
        <begin position="26"/>
        <end position="48"/>
    </location>
</feature>
<feature type="transmembrane region" description="Helical" evidence="12">
    <location>
        <begin position="102"/>
        <end position="120"/>
    </location>
</feature>
<evidence type="ECO:0000256" key="1">
    <source>
        <dbReference type="ARBA" id="ARBA00004651"/>
    </source>
</evidence>
<dbReference type="InParanoid" id="A0A6P7XLQ3"/>
<keyword evidence="5 12" id="KW-0552">Olfaction</keyword>
<keyword evidence="2 12" id="KW-1003">Cell membrane</keyword>
<keyword evidence="10 11" id="KW-0807">Transducer</keyword>
<evidence type="ECO:0000256" key="10">
    <source>
        <dbReference type="ARBA" id="ARBA00023224"/>
    </source>
</evidence>
<keyword evidence="3 12" id="KW-0716">Sensory transduction</keyword>
<dbReference type="FunFam" id="1.20.1070.10:FF:000005">
    <property type="entry name" value="Olfactory receptor"/>
    <property type="match status" value="1"/>
</dbReference>
<evidence type="ECO:0000256" key="12">
    <source>
        <dbReference type="RuleBase" id="RU363047"/>
    </source>
</evidence>
<dbReference type="PANTHER" id="PTHR26453">
    <property type="entry name" value="OLFACTORY RECEPTOR"/>
    <property type="match status" value="1"/>
</dbReference>
<feature type="transmembrane region" description="Helical" evidence="12">
    <location>
        <begin position="272"/>
        <end position="291"/>
    </location>
</feature>
<name>A0A6P7XLQ3_9AMPH</name>
<dbReference type="GO" id="GO:0004984">
    <property type="term" value="F:olfactory receptor activity"/>
    <property type="evidence" value="ECO:0007669"/>
    <property type="project" value="InterPro"/>
</dbReference>
<dbReference type="InterPro" id="IPR017452">
    <property type="entry name" value="GPCR_Rhodpsn_7TM"/>
</dbReference>
<dbReference type="AlphaFoldDB" id="A0A6P7XLQ3"/>
<feature type="non-terminal residue" evidence="15">
    <location>
        <position position="308"/>
    </location>
</feature>
<dbReference type="GeneID" id="115465003"/>
<evidence type="ECO:0000256" key="8">
    <source>
        <dbReference type="ARBA" id="ARBA00023136"/>
    </source>
</evidence>
<feature type="transmembrane region" description="Helical" evidence="12">
    <location>
        <begin position="140"/>
        <end position="164"/>
    </location>
</feature>
<dbReference type="InterPro" id="IPR000725">
    <property type="entry name" value="Olfact_rcpt"/>
</dbReference>
<dbReference type="GO" id="GO:0004930">
    <property type="term" value="F:G protein-coupled receptor activity"/>
    <property type="evidence" value="ECO:0007669"/>
    <property type="project" value="UniProtKB-KW"/>
</dbReference>
<protein>
    <recommendedName>
        <fullName evidence="12">Olfactory receptor</fullName>
    </recommendedName>
</protein>
<dbReference type="GO" id="GO:0005886">
    <property type="term" value="C:plasma membrane"/>
    <property type="evidence" value="ECO:0007669"/>
    <property type="project" value="UniProtKB-SubCell"/>
</dbReference>
<evidence type="ECO:0000256" key="9">
    <source>
        <dbReference type="ARBA" id="ARBA00023170"/>
    </source>
</evidence>
<dbReference type="PRINTS" id="PR00245">
    <property type="entry name" value="OLFACTORYR"/>
</dbReference>
<dbReference type="CDD" id="cd15225">
    <property type="entry name" value="7tmA_OR10A-like"/>
    <property type="match status" value="1"/>
</dbReference>
<keyword evidence="6 12" id="KW-1133">Transmembrane helix</keyword>
<organism evidence="14 15">
    <name type="scientific">Microcaecilia unicolor</name>
    <dbReference type="NCBI Taxonomy" id="1415580"/>
    <lineage>
        <taxon>Eukaryota</taxon>
        <taxon>Metazoa</taxon>
        <taxon>Chordata</taxon>
        <taxon>Craniata</taxon>
        <taxon>Vertebrata</taxon>
        <taxon>Euteleostomi</taxon>
        <taxon>Amphibia</taxon>
        <taxon>Gymnophiona</taxon>
        <taxon>Siphonopidae</taxon>
        <taxon>Microcaecilia</taxon>
    </lineage>
</organism>
<dbReference type="PROSITE" id="PS00237">
    <property type="entry name" value="G_PROTEIN_RECEP_F1_1"/>
    <property type="match status" value="1"/>
</dbReference>
<dbReference type="PRINTS" id="PR00237">
    <property type="entry name" value="GPCRRHODOPSN"/>
</dbReference>
<keyword evidence="4 11" id="KW-0812">Transmembrane</keyword>
<evidence type="ECO:0000256" key="2">
    <source>
        <dbReference type="ARBA" id="ARBA00022475"/>
    </source>
</evidence>
<sequence length="308" mass="35075">METENQTKITEFILLGLTDQSETQHILFVVFLLVYVVILSANALIIVVTWKDQTLHTPMYFFLCILSSLDICYSSSCIPKMLKDLLSEWKTISFSGCVVQMYIALAFGLVEYLLLAVMAWDRYMAISQPLKYTIIMNWSVCVNLTISVWITGFVLSITAVALMLTLPFCGHNRTNHFMCEVITVIRLTCIDIHPIDVAFFMSNVLVIIIPLSVIIFSYIHIITSVLKISSTDGRRKAFSTCSSHLTVVILFYCTAMGVYLRPRSMMSEKDKIISLVYVVLAPMLNPLIYTLRNSEVKEALKKTMRRKK</sequence>
<dbReference type="Gene3D" id="1.20.1070.10">
    <property type="entry name" value="Rhodopsin 7-helix transmembrane proteins"/>
    <property type="match status" value="1"/>
</dbReference>
<dbReference type="KEGG" id="muo:115465003"/>
<comment type="subcellular location">
    <subcellularLocation>
        <location evidence="1 12">Cell membrane</location>
        <topology evidence="1 12">Multi-pass membrane protein</topology>
    </subcellularLocation>
</comment>
<dbReference type="RefSeq" id="XP_030051259.1">
    <property type="nucleotide sequence ID" value="XM_030195399.1"/>
</dbReference>
<evidence type="ECO:0000256" key="7">
    <source>
        <dbReference type="ARBA" id="ARBA00023040"/>
    </source>
</evidence>